<dbReference type="AlphaFoldDB" id="A0A0B1TN28"/>
<evidence type="ECO:0000313" key="2">
    <source>
        <dbReference type="Proteomes" id="UP000053660"/>
    </source>
</evidence>
<reference evidence="1 2" key="1">
    <citation type="submission" date="2014-03" db="EMBL/GenBank/DDBJ databases">
        <title>Draft genome of the hookworm Oesophagostomum dentatum.</title>
        <authorList>
            <person name="Mitreva M."/>
        </authorList>
    </citation>
    <scope>NUCLEOTIDE SEQUENCE [LARGE SCALE GENOMIC DNA]</scope>
    <source>
        <strain evidence="1 2">OD-Hann</strain>
    </source>
</reference>
<accession>A0A0B1TN28</accession>
<dbReference type="EMBL" id="KN549583">
    <property type="protein sequence ID" value="KHJ96810.1"/>
    <property type="molecule type" value="Genomic_DNA"/>
</dbReference>
<keyword evidence="2" id="KW-1185">Reference proteome</keyword>
<dbReference type="Proteomes" id="UP000053660">
    <property type="component" value="Unassembled WGS sequence"/>
</dbReference>
<proteinExistence type="predicted"/>
<organism evidence="1 2">
    <name type="scientific">Oesophagostomum dentatum</name>
    <name type="common">Nodular worm</name>
    <dbReference type="NCBI Taxonomy" id="61180"/>
    <lineage>
        <taxon>Eukaryota</taxon>
        <taxon>Metazoa</taxon>
        <taxon>Ecdysozoa</taxon>
        <taxon>Nematoda</taxon>
        <taxon>Chromadorea</taxon>
        <taxon>Rhabditida</taxon>
        <taxon>Rhabditina</taxon>
        <taxon>Rhabditomorpha</taxon>
        <taxon>Strongyloidea</taxon>
        <taxon>Strongylidae</taxon>
        <taxon>Oesophagostomum</taxon>
    </lineage>
</organism>
<name>A0A0B1TN28_OESDE</name>
<sequence>MVGSQVCSFAIECMDSSCRKPPRVTFGKNDGKIYETSIDEGEGLCYTRHHAIICFCKSHLCNDEGFMEFLFYIV</sequence>
<gene>
    <name evidence="1" type="ORF">OESDEN_03222</name>
</gene>
<evidence type="ECO:0000313" key="1">
    <source>
        <dbReference type="EMBL" id="KHJ96810.1"/>
    </source>
</evidence>
<protein>
    <submittedName>
        <fullName evidence="1">Uncharacterized protein</fullName>
    </submittedName>
</protein>